<evidence type="ECO:0000313" key="1">
    <source>
        <dbReference type="EMBL" id="MBU5485964.1"/>
    </source>
</evidence>
<dbReference type="NCBIfam" id="TIGR01725">
    <property type="entry name" value="phge_HK97_gp10"/>
    <property type="match status" value="1"/>
</dbReference>
<comment type="caution">
    <text evidence="1">The sequence shown here is derived from an EMBL/GenBank/DDBJ whole genome shotgun (WGS) entry which is preliminary data.</text>
</comment>
<dbReference type="Proteomes" id="UP000726170">
    <property type="component" value="Unassembled WGS sequence"/>
</dbReference>
<evidence type="ECO:0000313" key="2">
    <source>
        <dbReference type="Proteomes" id="UP000726170"/>
    </source>
</evidence>
<proteinExistence type="predicted"/>
<protein>
    <submittedName>
        <fullName evidence="1">HK97 gp10 family phage protein</fullName>
    </submittedName>
</protein>
<dbReference type="InterPro" id="IPR010064">
    <property type="entry name" value="HK97-gp10_tail"/>
</dbReference>
<keyword evidence="2" id="KW-1185">Reference proteome</keyword>
<gene>
    <name evidence="1" type="ORF">KQI86_16710</name>
</gene>
<sequence>MKFEKKFDKAKESINNNLIKALEEIGKLVTAESQMNTPVDTGNLRRSQGYKVNKDRVEIGSNIDYASFVHEGTSKQKAQPFLKDAVMENIEEIREIAKEHLSKVGDK</sequence>
<dbReference type="RefSeq" id="WP_216440561.1">
    <property type="nucleotide sequence ID" value="NZ_JAHLQF010000004.1"/>
</dbReference>
<name>A0ABS6ENL0_9CLOT</name>
<accession>A0ABS6ENL0</accession>
<dbReference type="EMBL" id="JAHLQF010000004">
    <property type="protein sequence ID" value="MBU5485964.1"/>
    <property type="molecule type" value="Genomic_DNA"/>
</dbReference>
<organism evidence="1 2">
    <name type="scientific">Clostridium mobile</name>
    <dbReference type="NCBI Taxonomy" id="2841512"/>
    <lineage>
        <taxon>Bacteria</taxon>
        <taxon>Bacillati</taxon>
        <taxon>Bacillota</taxon>
        <taxon>Clostridia</taxon>
        <taxon>Eubacteriales</taxon>
        <taxon>Clostridiaceae</taxon>
        <taxon>Clostridium</taxon>
    </lineage>
</organism>
<dbReference type="Pfam" id="PF04883">
    <property type="entry name" value="HK97-gp10_like"/>
    <property type="match status" value="1"/>
</dbReference>
<reference evidence="1 2" key="1">
    <citation type="submission" date="2021-06" db="EMBL/GenBank/DDBJ databases">
        <authorList>
            <person name="Sun Q."/>
            <person name="Li D."/>
        </authorList>
    </citation>
    <scope>NUCLEOTIDE SEQUENCE [LARGE SCALE GENOMIC DNA]</scope>
    <source>
        <strain evidence="1 2">MSJ-11</strain>
    </source>
</reference>